<dbReference type="EMBL" id="KL198017">
    <property type="protein sequence ID" value="KDQ20907.1"/>
    <property type="molecule type" value="Genomic_DNA"/>
</dbReference>
<feature type="region of interest" description="Disordered" evidence="6">
    <location>
        <begin position="724"/>
        <end position="754"/>
    </location>
</feature>
<dbReference type="Pfam" id="PF10405">
    <property type="entry name" value="BHD_3"/>
    <property type="match status" value="1"/>
</dbReference>
<dbReference type="InterPro" id="IPR038765">
    <property type="entry name" value="Papain-like_cys_pep_sf"/>
</dbReference>
<protein>
    <recommendedName>
        <fullName evidence="12">Rad4 beta-hairpin domain-containing protein</fullName>
    </recommendedName>
</protein>
<dbReference type="Pfam" id="PF10404">
    <property type="entry name" value="BHD_2"/>
    <property type="match status" value="1"/>
</dbReference>
<evidence type="ECO:0000256" key="6">
    <source>
        <dbReference type="SAM" id="MobiDB-lite"/>
    </source>
</evidence>
<dbReference type="InterPro" id="IPR004583">
    <property type="entry name" value="DNA_repair_Rad4"/>
</dbReference>
<feature type="region of interest" description="Disordered" evidence="6">
    <location>
        <begin position="275"/>
        <end position="378"/>
    </location>
</feature>
<organism evidence="10 11">
    <name type="scientific">Botryobasidium botryosum (strain FD-172 SS1)</name>
    <dbReference type="NCBI Taxonomy" id="930990"/>
    <lineage>
        <taxon>Eukaryota</taxon>
        <taxon>Fungi</taxon>
        <taxon>Dikarya</taxon>
        <taxon>Basidiomycota</taxon>
        <taxon>Agaricomycotina</taxon>
        <taxon>Agaricomycetes</taxon>
        <taxon>Cantharellales</taxon>
        <taxon>Botryobasidiaceae</taxon>
        <taxon>Botryobasidium</taxon>
    </lineage>
</organism>
<dbReference type="GO" id="GO:0005737">
    <property type="term" value="C:cytoplasm"/>
    <property type="evidence" value="ECO:0007669"/>
    <property type="project" value="TreeGrafter"/>
</dbReference>
<comment type="similarity">
    <text evidence="2">Belongs to the XPC family.</text>
</comment>
<dbReference type="Pfam" id="PF03835">
    <property type="entry name" value="Rad4"/>
    <property type="match status" value="1"/>
</dbReference>
<feature type="domain" description="Rad4 beta-hairpin" evidence="8">
    <location>
        <begin position="541"/>
        <end position="603"/>
    </location>
</feature>
<dbReference type="InterPro" id="IPR036985">
    <property type="entry name" value="Transglutaminase-like_sf"/>
</dbReference>
<feature type="compositionally biased region" description="Acidic residues" evidence="6">
    <location>
        <begin position="22"/>
        <end position="34"/>
    </location>
</feature>
<evidence type="ECO:0000313" key="11">
    <source>
        <dbReference type="Proteomes" id="UP000027195"/>
    </source>
</evidence>
<evidence type="ECO:0008006" key="12">
    <source>
        <dbReference type="Google" id="ProtNLM"/>
    </source>
</evidence>
<dbReference type="HOGENOM" id="CLU_003639_2_0_1"/>
<evidence type="ECO:0000256" key="4">
    <source>
        <dbReference type="ARBA" id="ARBA00023204"/>
    </source>
</evidence>
<dbReference type="AlphaFoldDB" id="A0A067N9X5"/>
<dbReference type="InterPro" id="IPR018327">
    <property type="entry name" value="BHD_2"/>
</dbReference>
<name>A0A067N9X5_BOTB1</name>
<dbReference type="GO" id="GO:0071942">
    <property type="term" value="C:XPC complex"/>
    <property type="evidence" value="ECO:0007669"/>
    <property type="project" value="TreeGrafter"/>
</dbReference>
<dbReference type="InterPro" id="IPR042488">
    <property type="entry name" value="Rad4_BHD3_sf"/>
</dbReference>
<feature type="region of interest" description="Disordered" evidence="6">
    <location>
        <begin position="205"/>
        <end position="224"/>
    </location>
</feature>
<feature type="domain" description="Rad4 beta-hairpin" evidence="7">
    <location>
        <begin position="489"/>
        <end position="539"/>
    </location>
</feature>
<evidence type="ECO:0000256" key="3">
    <source>
        <dbReference type="ARBA" id="ARBA00022763"/>
    </source>
</evidence>
<accession>A0A067N9X5</accession>
<evidence type="ECO:0000256" key="2">
    <source>
        <dbReference type="ARBA" id="ARBA00009525"/>
    </source>
</evidence>
<gene>
    <name evidence="10" type="ORF">BOTBODRAFT_124782</name>
</gene>
<keyword evidence="4" id="KW-0234">DNA repair</keyword>
<feature type="compositionally biased region" description="Basic residues" evidence="6">
    <location>
        <begin position="873"/>
        <end position="895"/>
    </location>
</feature>
<dbReference type="Pfam" id="PF10403">
    <property type="entry name" value="BHD_1"/>
    <property type="match status" value="1"/>
</dbReference>
<feature type="compositionally biased region" description="Polar residues" evidence="6">
    <location>
        <begin position="789"/>
        <end position="801"/>
    </location>
</feature>
<feature type="compositionally biased region" description="Basic and acidic residues" evidence="6">
    <location>
        <begin position="954"/>
        <end position="965"/>
    </location>
</feature>
<dbReference type="Gene3D" id="3.30.60.290">
    <property type="entry name" value="Rad4, beta-hairpin domain BHD2"/>
    <property type="match status" value="1"/>
</dbReference>
<dbReference type="GO" id="GO:0006289">
    <property type="term" value="P:nucleotide-excision repair"/>
    <property type="evidence" value="ECO:0007669"/>
    <property type="project" value="InterPro"/>
</dbReference>
<dbReference type="SUPFAM" id="SSF54001">
    <property type="entry name" value="Cysteine proteinases"/>
    <property type="match status" value="1"/>
</dbReference>
<feature type="region of interest" description="Disordered" evidence="6">
    <location>
        <begin position="1"/>
        <end position="34"/>
    </location>
</feature>
<proteinExistence type="inferred from homology"/>
<dbReference type="PANTHER" id="PTHR12135">
    <property type="entry name" value="DNA REPAIR PROTEIN XP-C / RAD4"/>
    <property type="match status" value="1"/>
</dbReference>
<dbReference type="InterPro" id="IPR018325">
    <property type="entry name" value="Rad4/PNGase_transGLS-fold"/>
</dbReference>
<reference evidence="11" key="1">
    <citation type="journal article" date="2014" name="Proc. Natl. Acad. Sci. U.S.A.">
        <title>Extensive sampling of basidiomycete genomes demonstrates inadequacy of the white-rot/brown-rot paradigm for wood decay fungi.</title>
        <authorList>
            <person name="Riley R."/>
            <person name="Salamov A.A."/>
            <person name="Brown D.W."/>
            <person name="Nagy L.G."/>
            <person name="Floudas D."/>
            <person name="Held B.W."/>
            <person name="Levasseur A."/>
            <person name="Lombard V."/>
            <person name="Morin E."/>
            <person name="Otillar R."/>
            <person name="Lindquist E.A."/>
            <person name="Sun H."/>
            <person name="LaButti K.M."/>
            <person name="Schmutz J."/>
            <person name="Jabbour D."/>
            <person name="Luo H."/>
            <person name="Baker S.E."/>
            <person name="Pisabarro A.G."/>
            <person name="Walton J.D."/>
            <person name="Blanchette R.A."/>
            <person name="Henrissat B."/>
            <person name="Martin F."/>
            <person name="Cullen D."/>
            <person name="Hibbett D.S."/>
            <person name="Grigoriev I.V."/>
        </authorList>
    </citation>
    <scope>NUCLEOTIDE SEQUENCE [LARGE SCALE GENOMIC DNA]</scope>
    <source>
        <strain evidence="11">FD-172 SS1</strain>
    </source>
</reference>
<feature type="compositionally biased region" description="Basic and acidic residues" evidence="6">
    <location>
        <begin position="802"/>
        <end position="813"/>
    </location>
</feature>
<dbReference type="STRING" id="930990.A0A067N9X5"/>
<keyword evidence="3" id="KW-0227">DNA damage</keyword>
<dbReference type="Gene3D" id="3.30.70.2460">
    <property type="entry name" value="Rad4, beta-hairpin domain BHD3"/>
    <property type="match status" value="1"/>
</dbReference>
<keyword evidence="11" id="KW-1185">Reference proteome</keyword>
<evidence type="ECO:0000259" key="7">
    <source>
        <dbReference type="SMART" id="SM01030"/>
    </source>
</evidence>
<keyword evidence="5" id="KW-0539">Nucleus</keyword>
<dbReference type="Proteomes" id="UP000027195">
    <property type="component" value="Unassembled WGS sequence"/>
</dbReference>
<dbReference type="PANTHER" id="PTHR12135:SF0">
    <property type="entry name" value="DNA REPAIR PROTEIN COMPLEMENTING XP-C CELLS"/>
    <property type="match status" value="1"/>
</dbReference>
<dbReference type="FunCoup" id="A0A067N9X5">
    <property type="interactions" value="92"/>
</dbReference>
<dbReference type="SMART" id="SM01032">
    <property type="entry name" value="BHD_3"/>
    <property type="match status" value="1"/>
</dbReference>
<feature type="compositionally biased region" description="Polar residues" evidence="6">
    <location>
        <begin position="861"/>
        <end position="870"/>
    </location>
</feature>
<dbReference type="Gene3D" id="2.20.20.110">
    <property type="entry name" value="Rad4, beta-hairpin domain BHD1"/>
    <property type="match status" value="1"/>
</dbReference>
<feature type="compositionally biased region" description="Low complexity" evidence="6">
    <location>
        <begin position="832"/>
        <end position="845"/>
    </location>
</feature>
<dbReference type="GO" id="GO:0006298">
    <property type="term" value="P:mismatch repair"/>
    <property type="evidence" value="ECO:0007669"/>
    <property type="project" value="TreeGrafter"/>
</dbReference>
<dbReference type="SMART" id="SM01030">
    <property type="entry name" value="BHD_1"/>
    <property type="match status" value="1"/>
</dbReference>
<comment type="subcellular location">
    <subcellularLocation>
        <location evidence="1">Nucleus</location>
    </subcellularLocation>
</comment>
<sequence>MEPTNTTETLGELPSLDYNDVGMEEGNEDSDDDMDWEDVIIPHATVPTATEGAEVSLENTAETARAPIQITLERQPQKKLDEEAKERARAQALDRLIRLESHKLHVISLLASTSIRNRWVNDELLHARLLSLTPLPIQHSFAMITKKAQPDVNRRGRLFEAAVVRLVDWWVDTFEVDLSRGIRSRPFNEVREQLVQCGVLEDNAAPVEGKGKGKSQDIPLVGDDGEGDKLRSVKSLMKHALLMSGSRDTSALLFTALCRALGIPTRLVASLQAVGWKKGDDKGGRAPRKKAQDNDSAGQRLGGGDTEELEDGGTGSKGKGKAKEVPRSGSPKPTSRGRGGKTNVEEKKHAALSPSINMRPNSRPKASKSRPAPNLPSPPILWAEVFSRPDGRWIPVDPIRGSVNKRRRFTPAPGDVNNRMVYVVGFEEDGYLRDVTPRYAKQSGIGTAKNRAGKNGKKDWWESVLRILTRPYRLHRDDIEDAEFQSSQLSEGMPSSIGGFKSHPLYALERHLRRDEVIHPRTEIGKFRGESVYSRSSVQPLKTSDGWMRLGRNVKEGCQPLKMVKPRVTTVNRKRVIEAAEMEGHSMEQGMYAEWQTELYQPMPIVDGKIPKNDFGNIDLYVASMLPKGSVHVPYKGVAKVARQLGIDFAEAVTGFEFKKGHAHPVLTGIVVAAESEGLLLQAYWESAQAANEKERLKKQERVHRHWTRLIHGLRIRERLKSQYGGGAHAQPTMGHTEATSPAEGGPTHGGGFLTEVNEVVQPFKLPKFQHVADPAASARDSSHDDDQTTTLVENTSTSHNGHGDNGDTEERTFSPPLQPPGSNLIPKSMLELAEADASAQVAADSSDEIESQPPLVLERQSPTPTNEQSNRPKPRAAPRTRRASTRAAKAKPKPKASASTSTSRKRPRNAEPSPTSPPLPAGEDESFGSPPPAKRGKITVPVSTRSLRPRAAKSAEKLKQEEELERAYRRAIAD</sequence>
<evidence type="ECO:0000313" key="10">
    <source>
        <dbReference type="EMBL" id="KDQ20907.1"/>
    </source>
</evidence>
<dbReference type="OrthoDB" id="300780at2759"/>
<feature type="domain" description="Rad4 beta-hairpin" evidence="9">
    <location>
        <begin position="610"/>
        <end position="684"/>
    </location>
</feature>
<dbReference type="InterPro" id="IPR018328">
    <property type="entry name" value="Rad4_beta-hairpin_dom3"/>
</dbReference>
<dbReference type="GO" id="GO:0003684">
    <property type="term" value="F:damaged DNA binding"/>
    <property type="evidence" value="ECO:0007669"/>
    <property type="project" value="InterPro"/>
</dbReference>
<dbReference type="GO" id="GO:0000111">
    <property type="term" value="C:nucleotide-excision repair factor 2 complex"/>
    <property type="evidence" value="ECO:0007669"/>
    <property type="project" value="TreeGrafter"/>
</dbReference>
<dbReference type="GO" id="GO:0003697">
    <property type="term" value="F:single-stranded DNA binding"/>
    <property type="evidence" value="ECO:0007669"/>
    <property type="project" value="TreeGrafter"/>
</dbReference>
<dbReference type="SMART" id="SM01031">
    <property type="entry name" value="BHD_2"/>
    <property type="match status" value="1"/>
</dbReference>
<evidence type="ECO:0000256" key="5">
    <source>
        <dbReference type="ARBA" id="ARBA00023242"/>
    </source>
</evidence>
<dbReference type="FunFam" id="3.30.70.2460:FF:000001">
    <property type="entry name" value="DNA repair protein Rad4 family"/>
    <property type="match status" value="1"/>
</dbReference>
<feature type="region of interest" description="Disordered" evidence="6">
    <location>
        <begin position="772"/>
        <end position="965"/>
    </location>
</feature>
<dbReference type="InParanoid" id="A0A067N9X5"/>
<dbReference type="Gene3D" id="3.90.260.10">
    <property type="entry name" value="Transglutaminase-like"/>
    <property type="match status" value="1"/>
</dbReference>
<evidence type="ECO:0000259" key="9">
    <source>
        <dbReference type="SMART" id="SM01032"/>
    </source>
</evidence>
<evidence type="ECO:0000256" key="1">
    <source>
        <dbReference type="ARBA" id="ARBA00004123"/>
    </source>
</evidence>
<dbReference type="InterPro" id="IPR018326">
    <property type="entry name" value="Rad4_beta-hairpin_dom1"/>
</dbReference>
<evidence type="ECO:0000259" key="8">
    <source>
        <dbReference type="SMART" id="SM01031"/>
    </source>
</evidence>